<feature type="domain" description="DUF7791" evidence="4">
    <location>
        <begin position="545"/>
        <end position="684"/>
    </location>
</feature>
<dbReference type="RefSeq" id="XP_062784952.1">
    <property type="nucleotide sequence ID" value="XM_062928901.1"/>
</dbReference>
<dbReference type="SUPFAM" id="SSF52540">
    <property type="entry name" value="P-loop containing nucleoside triphosphate hydrolases"/>
    <property type="match status" value="1"/>
</dbReference>
<evidence type="ECO:0000256" key="2">
    <source>
        <dbReference type="SAM" id="Coils"/>
    </source>
</evidence>
<evidence type="ECO:0000313" key="6">
    <source>
        <dbReference type="Proteomes" id="UP001322277"/>
    </source>
</evidence>
<keyword evidence="5" id="KW-0378">Hydrolase</keyword>
<dbReference type="GO" id="GO:0016787">
    <property type="term" value="F:hydrolase activity"/>
    <property type="evidence" value="ECO:0007669"/>
    <property type="project" value="UniProtKB-KW"/>
</dbReference>
<dbReference type="PANTHER" id="PTHR10039">
    <property type="entry name" value="AMELOGENIN"/>
    <property type="match status" value="1"/>
</dbReference>
<dbReference type="Pfam" id="PF24883">
    <property type="entry name" value="NPHP3_N"/>
    <property type="match status" value="1"/>
</dbReference>
<evidence type="ECO:0000259" key="4">
    <source>
        <dbReference type="Pfam" id="PF25053"/>
    </source>
</evidence>
<evidence type="ECO:0000259" key="3">
    <source>
        <dbReference type="Pfam" id="PF24883"/>
    </source>
</evidence>
<evidence type="ECO:0000256" key="1">
    <source>
        <dbReference type="ARBA" id="ARBA00022737"/>
    </source>
</evidence>
<dbReference type="KEGG" id="cdet:87949245"/>
<protein>
    <submittedName>
        <fullName evidence="5">NACHT nucleoside triphosphatase, P-loop containing nucleoside triphosphate hydrolase</fullName>
    </submittedName>
</protein>
<keyword evidence="2" id="KW-0175">Coiled coil</keyword>
<name>A0AAX4IWW1_9PEZI</name>
<proteinExistence type="predicted"/>
<reference evidence="6" key="1">
    <citation type="journal article" date="2023" name="bioRxiv">
        <title>Complete genome of the Medicago anthracnose fungus, Colletotrichum destructivum, reveals a mini-chromosome-like region within a core chromosome.</title>
        <authorList>
            <person name="Lapalu N."/>
            <person name="Simon A."/>
            <person name="Lu A."/>
            <person name="Plaumann P.-L."/>
            <person name="Amselem J."/>
            <person name="Pigne S."/>
            <person name="Auger A."/>
            <person name="Koch C."/>
            <person name="Dallery J.-F."/>
            <person name="O'Connell R.J."/>
        </authorList>
    </citation>
    <scope>NUCLEOTIDE SEQUENCE [LARGE SCALE GENOMIC DNA]</scope>
    <source>
        <strain evidence="6">CBS 520.97</strain>
    </source>
</reference>
<keyword evidence="1" id="KW-0677">Repeat</keyword>
<accession>A0AAX4IWW1</accession>
<keyword evidence="6" id="KW-1185">Reference proteome</keyword>
<dbReference type="InterPro" id="IPR056693">
    <property type="entry name" value="DUF7791"/>
</dbReference>
<gene>
    <name evidence="5" type="ORF">CDEST_12745</name>
</gene>
<organism evidence="5 6">
    <name type="scientific">Colletotrichum destructivum</name>
    <dbReference type="NCBI Taxonomy" id="34406"/>
    <lineage>
        <taxon>Eukaryota</taxon>
        <taxon>Fungi</taxon>
        <taxon>Dikarya</taxon>
        <taxon>Ascomycota</taxon>
        <taxon>Pezizomycotina</taxon>
        <taxon>Sordariomycetes</taxon>
        <taxon>Hypocreomycetidae</taxon>
        <taxon>Glomerellales</taxon>
        <taxon>Glomerellaceae</taxon>
        <taxon>Colletotrichum</taxon>
        <taxon>Colletotrichum destructivum species complex</taxon>
    </lineage>
</organism>
<dbReference type="Gene3D" id="3.40.50.300">
    <property type="entry name" value="P-loop containing nucleotide triphosphate hydrolases"/>
    <property type="match status" value="1"/>
</dbReference>
<dbReference type="InterPro" id="IPR056884">
    <property type="entry name" value="NPHP3-like_N"/>
</dbReference>
<dbReference type="Pfam" id="PF25053">
    <property type="entry name" value="DUF7791"/>
    <property type="match status" value="1"/>
</dbReference>
<dbReference type="PANTHER" id="PTHR10039:SF5">
    <property type="entry name" value="NACHT DOMAIN-CONTAINING PROTEIN"/>
    <property type="match status" value="1"/>
</dbReference>
<dbReference type="GeneID" id="87949245"/>
<feature type="domain" description="Nephrocystin 3-like N-terminal" evidence="3">
    <location>
        <begin position="253"/>
        <end position="435"/>
    </location>
</feature>
<sequence length="955" mass="108734">MAELAAIGLASNLLQFVDIGIKLFSRARESYNSASGYAEADEALLADTERLKQLVVTIRATSSDYSAAENKIQELAQEFDGTATKLVKELEGFRVVVERDEQRDSFRRRYHGFGKALRSAMKEGRSKKILEKLVGDLEKQQGLIQVYMCASSVEKQKEVLATVENLRRQNDWLEAKTTEKLEYITGDVDRVVEMMKIGQIDNLATQFDAFGTSVLAFRNETSRVNKQQRILESLQFDKIRMRQEAIKENYGATFRWIFDPANTSFSRWLTSENGIFWIRGKAGCGKSTLMKFLVSEPTMRSQLEVWGGQNKLIVASHYFWNVGNSMQKSRQGLLQTLLHEVLKELPDVIEEVCSSRWAASQHGRVAPWDEDELMAALKALAKASPKLSVRFCFFIDGLDEYTAGEDRYYGLCEDLIETLIELALVPEIKICASSRPWSSFVESFGAGEWQLKMEDLTKDDINKIAVGGLNKSKHYERLAREDSRCAQIPGIIANRAQGVILWVRLVVESLKRGLAKADTYEELQARLDELPDDLEKYFQHMLETIEPLYWESTTRVFKIMVDSGQTLPLLAFEFLDREMRDADYSLALDSKPFSADGQDLEYTYSRLTTRLNERAKDLLETTPCKDGANFLRYQFGFLHRTVRDWFRENKPLDKEIAKRKTKEFSPLLSLCRIMLALSKTIPYPDDVPDSNQVFAYSDSLMYYACKLEETYEMSGAEGDGVGHQSNEANLHASFDLLDELDRSNESRLNYRGAHWTNFKNPPKGNFKERNRKTFLAAAIQWRLSLYVEHKITEDPSLVLAKEGRPLLDYALRPTMVTPLRLPGQEGPVSATVEFLLRHGAKPNQRLHMYEGKTPWELFLAVCHVHGIRGDRAGINAVDAAQAILSMISHGADIKVVMKRSNGRLVDVLGIGEGLGLTPHYLRQIRDVIQKKMVEPTLIDILWSFIWGSRKQVGPE</sequence>
<dbReference type="AlphaFoldDB" id="A0AAX4IWW1"/>
<dbReference type="InterPro" id="IPR027417">
    <property type="entry name" value="P-loop_NTPase"/>
</dbReference>
<evidence type="ECO:0000313" key="5">
    <source>
        <dbReference type="EMBL" id="WQF87731.1"/>
    </source>
</evidence>
<dbReference type="Proteomes" id="UP001322277">
    <property type="component" value="Chromosome 8"/>
</dbReference>
<dbReference type="EMBL" id="CP137312">
    <property type="protein sequence ID" value="WQF87731.1"/>
    <property type="molecule type" value="Genomic_DNA"/>
</dbReference>
<feature type="coiled-coil region" evidence="2">
    <location>
        <begin position="58"/>
        <end position="85"/>
    </location>
</feature>